<dbReference type="InterPro" id="IPR005667">
    <property type="entry name" value="Sulph_transpt2"/>
</dbReference>
<dbReference type="PANTHER" id="PTHR30406">
    <property type="entry name" value="SULFATE TRANSPORT SYSTEM PERMEASE PROTEIN"/>
    <property type="match status" value="1"/>
</dbReference>
<keyword evidence="4 9" id="KW-0812">Transmembrane</keyword>
<evidence type="ECO:0000256" key="2">
    <source>
        <dbReference type="ARBA" id="ARBA00011779"/>
    </source>
</evidence>
<dbReference type="AlphaFoldDB" id="A0A4R6WYM8"/>
<sequence length="270" mass="28905">MIPGFGLTMGLTLAYLTIIVLLPILALILKAAGLTLAEYWAIVASPRAVATYRLTLSSALYATAINAVIGLLLAWVLVNYDFPGRRLLDGFVDLPFALPTAVAGISLTALLAPNGWIGQLAAPFGIKIAYTQLGIVIAMIFTSIPFVVRTVQPVLEDMDPEAEEAAIMLGASDWQVFARVIFPTILPAFLAGSALSFARCLGEFGAIIFIAGNLPMQTEITALLAVIRVEEFEYEAAAALASVMLAAAFVMLFVSNGVQLWHLRYVRGSR</sequence>
<feature type="transmembrane region" description="Helical" evidence="9">
    <location>
        <begin position="96"/>
        <end position="116"/>
    </location>
</feature>
<evidence type="ECO:0000313" key="11">
    <source>
        <dbReference type="EMBL" id="TDQ86421.1"/>
    </source>
</evidence>
<keyword evidence="7 9" id="KW-0472">Membrane</keyword>
<accession>A0A4R6WYM8</accession>
<dbReference type="NCBIfam" id="TIGR00969">
    <property type="entry name" value="3a0106s02"/>
    <property type="match status" value="1"/>
</dbReference>
<keyword evidence="12" id="KW-1185">Reference proteome</keyword>
<dbReference type="GO" id="GO:0005886">
    <property type="term" value="C:plasma membrane"/>
    <property type="evidence" value="ECO:0007669"/>
    <property type="project" value="UniProtKB-SubCell"/>
</dbReference>
<evidence type="ECO:0000256" key="5">
    <source>
        <dbReference type="ARBA" id="ARBA00022989"/>
    </source>
</evidence>
<evidence type="ECO:0000259" key="10">
    <source>
        <dbReference type="PROSITE" id="PS50928"/>
    </source>
</evidence>
<evidence type="ECO:0000256" key="7">
    <source>
        <dbReference type="ARBA" id="ARBA00023136"/>
    </source>
</evidence>
<dbReference type="CDD" id="cd06261">
    <property type="entry name" value="TM_PBP2"/>
    <property type="match status" value="1"/>
</dbReference>
<dbReference type="FunFam" id="1.10.3720.10:FF:000004">
    <property type="entry name" value="Sulfate transport system permease protein CysT"/>
    <property type="match status" value="1"/>
</dbReference>
<dbReference type="Proteomes" id="UP000295783">
    <property type="component" value="Unassembled WGS sequence"/>
</dbReference>
<dbReference type="Gene3D" id="1.10.3720.10">
    <property type="entry name" value="MetI-like"/>
    <property type="match status" value="1"/>
</dbReference>
<comment type="caution">
    <text evidence="11">The sequence shown here is derived from an EMBL/GenBank/DDBJ whole genome shotgun (WGS) entry which is preliminary data.</text>
</comment>
<reference evidence="11 12" key="1">
    <citation type="submission" date="2019-03" db="EMBL/GenBank/DDBJ databases">
        <title>Genomic Encyclopedia of Type Strains, Phase III (KMG-III): the genomes of soil and plant-associated and newly described type strains.</title>
        <authorList>
            <person name="Whitman W."/>
        </authorList>
    </citation>
    <scope>NUCLEOTIDE SEQUENCE [LARGE SCALE GENOMIC DNA]</scope>
    <source>
        <strain evidence="11 12">CGMCC 1.7660</strain>
    </source>
</reference>
<dbReference type="GO" id="GO:0015419">
    <property type="term" value="F:ABC-type sulfate transporter activity"/>
    <property type="evidence" value="ECO:0007669"/>
    <property type="project" value="UniProtKB-UniRule"/>
</dbReference>
<organism evidence="11 12">
    <name type="scientific">Dongia mobilis</name>
    <dbReference type="NCBI Taxonomy" id="578943"/>
    <lineage>
        <taxon>Bacteria</taxon>
        <taxon>Pseudomonadati</taxon>
        <taxon>Pseudomonadota</taxon>
        <taxon>Alphaproteobacteria</taxon>
        <taxon>Rhodospirillales</taxon>
        <taxon>Dongiaceae</taxon>
        <taxon>Dongia</taxon>
    </lineage>
</organism>
<feature type="transmembrane region" description="Helical" evidence="9">
    <location>
        <begin position="12"/>
        <end position="42"/>
    </location>
</feature>
<evidence type="ECO:0000313" key="12">
    <source>
        <dbReference type="Proteomes" id="UP000295783"/>
    </source>
</evidence>
<comment type="subunit">
    <text evidence="2">The complex is composed of two ATP-binding proteins (CysA), two transmembrane proteins (CysT and CysW) and a solute-binding protein (CysP).</text>
</comment>
<feature type="transmembrane region" description="Helical" evidence="9">
    <location>
        <begin position="54"/>
        <end position="76"/>
    </location>
</feature>
<keyword evidence="6 9" id="KW-0764">Sulfate transport</keyword>
<evidence type="ECO:0000256" key="3">
    <source>
        <dbReference type="ARBA" id="ARBA00022448"/>
    </source>
</evidence>
<dbReference type="Pfam" id="PF00528">
    <property type="entry name" value="BPD_transp_1"/>
    <property type="match status" value="1"/>
</dbReference>
<keyword evidence="5 9" id="KW-1133">Transmembrane helix</keyword>
<protein>
    <recommendedName>
        <fullName evidence="9">Sulfate transport system permease protein CysT</fullName>
    </recommendedName>
</protein>
<comment type="subcellular location">
    <subcellularLocation>
        <location evidence="1">Cell membrane</location>
        <topology evidence="1">Multi-pass membrane protein</topology>
    </subcellularLocation>
</comment>
<feature type="transmembrane region" description="Helical" evidence="9">
    <location>
        <begin position="176"/>
        <end position="197"/>
    </location>
</feature>
<dbReference type="InterPro" id="IPR000515">
    <property type="entry name" value="MetI-like"/>
</dbReference>
<dbReference type="SUPFAM" id="SSF161098">
    <property type="entry name" value="MetI-like"/>
    <property type="match status" value="1"/>
</dbReference>
<dbReference type="InterPro" id="IPR011865">
    <property type="entry name" value="CysT_permease"/>
</dbReference>
<proteinExistence type="inferred from homology"/>
<dbReference type="NCBIfam" id="TIGR02139">
    <property type="entry name" value="permease_CysT"/>
    <property type="match status" value="1"/>
</dbReference>
<comment type="similarity">
    <text evidence="9">Belongs to the binding-protein-dependent transport system permease family. CysTW subfamily.</text>
</comment>
<dbReference type="EMBL" id="SNYW01000001">
    <property type="protein sequence ID" value="TDQ86421.1"/>
    <property type="molecule type" value="Genomic_DNA"/>
</dbReference>
<feature type="transmembrane region" description="Helical" evidence="9">
    <location>
        <begin position="239"/>
        <end position="261"/>
    </location>
</feature>
<dbReference type="PROSITE" id="PS50928">
    <property type="entry name" value="ABC_TM1"/>
    <property type="match status" value="1"/>
</dbReference>
<feature type="domain" description="ABC transmembrane type-1" evidence="10">
    <location>
        <begin position="52"/>
        <end position="255"/>
    </location>
</feature>
<name>A0A4R6WYM8_9PROT</name>
<evidence type="ECO:0000256" key="4">
    <source>
        <dbReference type="ARBA" id="ARBA00022692"/>
    </source>
</evidence>
<dbReference type="PANTHER" id="PTHR30406:SF10">
    <property type="entry name" value="SULFATE TRANSPORT SYSTEM PERMEASE PROTEIN CYST"/>
    <property type="match status" value="1"/>
</dbReference>
<evidence type="ECO:0000256" key="1">
    <source>
        <dbReference type="ARBA" id="ARBA00004651"/>
    </source>
</evidence>
<comment type="function">
    <text evidence="8">Part of the ABC transporter complex CysAWTP (TC 3.A.1.6.1) involved in sulfate/thiosulfate import. Probably responsible for the translocation of the substrate across the membrane.</text>
</comment>
<feature type="transmembrane region" description="Helical" evidence="9">
    <location>
        <begin position="128"/>
        <end position="148"/>
    </location>
</feature>
<dbReference type="InterPro" id="IPR035906">
    <property type="entry name" value="MetI-like_sf"/>
</dbReference>
<evidence type="ECO:0000256" key="6">
    <source>
        <dbReference type="ARBA" id="ARBA00023032"/>
    </source>
</evidence>
<comment type="function">
    <text evidence="9">Part of the ABC transporter complex (TC 3.A.1.6.1) involved in sulfate/thiosulfate import.</text>
</comment>
<feature type="transmembrane region" description="Helical" evidence="9">
    <location>
        <begin position="204"/>
        <end position="227"/>
    </location>
</feature>
<keyword evidence="3 9" id="KW-0813">Transport</keyword>
<evidence type="ECO:0000256" key="9">
    <source>
        <dbReference type="RuleBase" id="RU366001"/>
    </source>
</evidence>
<gene>
    <name evidence="11" type="ORF">A8950_0113</name>
</gene>
<evidence type="ECO:0000256" key="8">
    <source>
        <dbReference type="ARBA" id="ARBA00025323"/>
    </source>
</evidence>